<name>A0A543K7Y7_9MICO</name>
<dbReference type="RefSeq" id="WP_141820676.1">
    <property type="nucleotide sequence ID" value="NZ_BAAAIL010000001.1"/>
</dbReference>
<protein>
    <submittedName>
        <fullName evidence="8">ABC-2 type transport system ATP-binding protein</fullName>
    </submittedName>
</protein>
<sequence length="325" mass="34300">MNAIDTQGLGKDYGDVTAVGAIDLSVPTGQVTAVLGPNGAGKTTTIEMLLGLRRPTRGSVRVLGGDPRSPAVRARVGAMLQDTDAPESLTVREMVDLVASYYPSRLPVEEVLARADLAARADRRVTQLSGGQRQRLSFALTIAGDPDLLFLDEPTAALDVGARREFWEQVSGFASLGKTILFSTHNLAEADEFAERVVVIAAGAVVAEGSPAQIKQLVAGRTVTLRTDAPEGWLRRLPGVREVTRPETAGVVDGAPATPSRALRLHVVEAEPVLRAVFAAGHDVTDLTVAEASLEDAFVHLTGAAPDPTHDRPASPAAYPQEALR</sequence>
<keyword evidence="4 8" id="KW-0067">ATP-binding</keyword>
<dbReference type="GO" id="GO:0005524">
    <property type="term" value="F:ATP binding"/>
    <property type="evidence" value="ECO:0007669"/>
    <property type="project" value="UniProtKB-KW"/>
</dbReference>
<dbReference type="GO" id="GO:0046677">
    <property type="term" value="P:response to antibiotic"/>
    <property type="evidence" value="ECO:0007669"/>
    <property type="project" value="UniProtKB-KW"/>
</dbReference>
<feature type="region of interest" description="Disordered" evidence="6">
    <location>
        <begin position="303"/>
        <end position="325"/>
    </location>
</feature>
<dbReference type="SMART" id="SM00382">
    <property type="entry name" value="AAA"/>
    <property type="match status" value="1"/>
</dbReference>
<dbReference type="GO" id="GO:0005886">
    <property type="term" value="C:plasma membrane"/>
    <property type="evidence" value="ECO:0007669"/>
    <property type="project" value="UniProtKB-SubCell"/>
</dbReference>
<evidence type="ECO:0000256" key="5">
    <source>
        <dbReference type="ARBA" id="ARBA00023251"/>
    </source>
</evidence>
<keyword evidence="9" id="KW-1185">Reference proteome</keyword>
<proteinExistence type="predicted"/>
<evidence type="ECO:0000256" key="2">
    <source>
        <dbReference type="ARBA" id="ARBA00022448"/>
    </source>
</evidence>
<keyword evidence="5" id="KW-0046">Antibiotic resistance</keyword>
<accession>A0A543K7Y7</accession>
<dbReference type="Pfam" id="PF00005">
    <property type="entry name" value="ABC_tran"/>
    <property type="match status" value="1"/>
</dbReference>
<keyword evidence="2" id="KW-0813">Transport</keyword>
<dbReference type="AlphaFoldDB" id="A0A543K7Y7"/>
<comment type="caution">
    <text evidence="8">The sequence shown here is derived from an EMBL/GenBank/DDBJ whole genome shotgun (WGS) entry which is preliminary data.</text>
</comment>
<dbReference type="EMBL" id="VFPU01000002">
    <property type="protein sequence ID" value="TQM91199.1"/>
    <property type="molecule type" value="Genomic_DNA"/>
</dbReference>
<dbReference type="Gene3D" id="3.40.50.300">
    <property type="entry name" value="P-loop containing nucleotide triphosphate hydrolases"/>
    <property type="match status" value="1"/>
</dbReference>
<dbReference type="PROSITE" id="PS00211">
    <property type="entry name" value="ABC_TRANSPORTER_1"/>
    <property type="match status" value="1"/>
</dbReference>
<dbReference type="InterPro" id="IPR003439">
    <property type="entry name" value="ABC_transporter-like_ATP-bd"/>
</dbReference>
<evidence type="ECO:0000313" key="9">
    <source>
        <dbReference type="Proteomes" id="UP000315133"/>
    </source>
</evidence>
<evidence type="ECO:0000256" key="6">
    <source>
        <dbReference type="SAM" id="MobiDB-lite"/>
    </source>
</evidence>
<comment type="subcellular location">
    <subcellularLocation>
        <location evidence="1">Cell membrane</location>
        <topology evidence="1">Peripheral membrane protein</topology>
    </subcellularLocation>
</comment>
<dbReference type="InterPro" id="IPR050763">
    <property type="entry name" value="ABC_transporter_ATP-binding"/>
</dbReference>
<dbReference type="PROSITE" id="PS50893">
    <property type="entry name" value="ABC_TRANSPORTER_2"/>
    <property type="match status" value="1"/>
</dbReference>
<evidence type="ECO:0000259" key="7">
    <source>
        <dbReference type="PROSITE" id="PS50893"/>
    </source>
</evidence>
<dbReference type="InterPro" id="IPR003593">
    <property type="entry name" value="AAA+_ATPase"/>
</dbReference>
<dbReference type="OrthoDB" id="9804819at2"/>
<evidence type="ECO:0000313" key="8">
    <source>
        <dbReference type="EMBL" id="TQM91199.1"/>
    </source>
</evidence>
<dbReference type="GO" id="GO:0016887">
    <property type="term" value="F:ATP hydrolysis activity"/>
    <property type="evidence" value="ECO:0007669"/>
    <property type="project" value="InterPro"/>
</dbReference>
<evidence type="ECO:0000256" key="1">
    <source>
        <dbReference type="ARBA" id="ARBA00004202"/>
    </source>
</evidence>
<dbReference type="PANTHER" id="PTHR42711">
    <property type="entry name" value="ABC TRANSPORTER ATP-BINDING PROTEIN"/>
    <property type="match status" value="1"/>
</dbReference>
<dbReference type="SUPFAM" id="SSF52540">
    <property type="entry name" value="P-loop containing nucleoside triphosphate hydrolases"/>
    <property type="match status" value="1"/>
</dbReference>
<gene>
    <name evidence="8" type="ORF">FB476_2935</name>
</gene>
<keyword evidence="3" id="KW-0547">Nucleotide-binding</keyword>
<feature type="domain" description="ABC transporter" evidence="7">
    <location>
        <begin position="4"/>
        <end position="227"/>
    </location>
</feature>
<dbReference type="PANTHER" id="PTHR42711:SF17">
    <property type="entry name" value="ABC TRANSPORTER ATP-BINDING PROTEIN"/>
    <property type="match status" value="1"/>
</dbReference>
<dbReference type="InterPro" id="IPR017871">
    <property type="entry name" value="ABC_transporter-like_CS"/>
</dbReference>
<organism evidence="8 9">
    <name type="scientific">Ornithinimicrobium humiphilum</name>
    <dbReference type="NCBI Taxonomy" id="125288"/>
    <lineage>
        <taxon>Bacteria</taxon>
        <taxon>Bacillati</taxon>
        <taxon>Actinomycetota</taxon>
        <taxon>Actinomycetes</taxon>
        <taxon>Micrococcales</taxon>
        <taxon>Ornithinimicrobiaceae</taxon>
        <taxon>Ornithinimicrobium</taxon>
    </lineage>
</organism>
<dbReference type="InterPro" id="IPR027417">
    <property type="entry name" value="P-loop_NTPase"/>
</dbReference>
<reference evidence="8 9" key="1">
    <citation type="submission" date="2019-06" db="EMBL/GenBank/DDBJ databases">
        <title>Sequencing the genomes of 1000 actinobacteria strains.</title>
        <authorList>
            <person name="Klenk H.-P."/>
        </authorList>
    </citation>
    <scope>NUCLEOTIDE SEQUENCE [LARGE SCALE GENOMIC DNA]</scope>
    <source>
        <strain evidence="8 9">DSM 12362</strain>
    </source>
</reference>
<evidence type="ECO:0000256" key="4">
    <source>
        <dbReference type="ARBA" id="ARBA00022840"/>
    </source>
</evidence>
<dbReference type="Proteomes" id="UP000315133">
    <property type="component" value="Unassembled WGS sequence"/>
</dbReference>
<evidence type="ECO:0000256" key="3">
    <source>
        <dbReference type="ARBA" id="ARBA00022741"/>
    </source>
</evidence>
<dbReference type="CDD" id="cd03230">
    <property type="entry name" value="ABC_DR_subfamily_A"/>
    <property type="match status" value="1"/>
</dbReference>